<dbReference type="GO" id="GO:0016787">
    <property type="term" value="F:hydrolase activity"/>
    <property type="evidence" value="ECO:0007669"/>
    <property type="project" value="UniProtKB-KW"/>
</dbReference>
<keyword evidence="6 9" id="KW-0378">Hydrolase</keyword>
<keyword evidence="8 9" id="KW-0051">Antiviral defense</keyword>
<evidence type="ECO:0000256" key="4">
    <source>
        <dbReference type="ARBA" id="ARBA00022723"/>
    </source>
</evidence>
<dbReference type="InterPro" id="IPR019199">
    <property type="entry name" value="Virulence_VapD/CRISPR_Cas2"/>
</dbReference>
<keyword evidence="5 9" id="KW-0255">Endonuclease</keyword>
<dbReference type="GO" id="GO:0046872">
    <property type="term" value="F:metal ion binding"/>
    <property type="evidence" value="ECO:0007669"/>
    <property type="project" value="UniProtKB-UniRule"/>
</dbReference>
<evidence type="ECO:0000313" key="10">
    <source>
        <dbReference type="EMBL" id="KJY57854.1"/>
    </source>
</evidence>
<gene>
    <name evidence="9 10" type="primary">cas2</name>
    <name evidence="10" type="ORF">JF74_03570</name>
</gene>
<dbReference type="Pfam" id="PF09827">
    <property type="entry name" value="CRISPR_Cas2"/>
    <property type="match status" value="1"/>
</dbReference>
<evidence type="ECO:0000256" key="3">
    <source>
        <dbReference type="ARBA" id="ARBA00022722"/>
    </source>
</evidence>
<evidence type="ECO:0000256" key="7">
    <source>
        <dbReference type="ARBA" id="ARBA00022842"/>
    </source>
</evidence>
<dbReference type="EMBL" id="JXLI01000006">
    <property type="protein sequence ID" value="KJY57854.1"/>
    <property type="molecule type" value="Genomic_DNA"/>
</dbReference>
<keyword evidence="7 9" id="KW-0460">Magnesium</keyword>
<comment type="function">
    <text evidence="9">CRISPR (clustered regularly interspaced short palindromic repeat), is an adaptive immune system that provides protection against mobile genetic elements (viruses, transposable elements and conjugative plasmids). CRISPR clusters contain sequences complementary to antecedent mobile elements and target invading nucleic acids. CRISPR clusters are transcribed and processed into CRISPR RNA (crRNA). Functions as a ssRNA-specific endoribonuclease. Involved in the integration of spacer DNA into the CRISPR cassette.</text>
</comment>
<protein>
    <recommendedName>
        <fullName evidence="9">CRISPR-associated endoribonuclease Cas2</fullName>
        <ecNumber evidence="9">3.1.-.-</ecNumber>
    </recommendedName>
</protein>
<comment type="caution">
    <text evidence="10">The sequence shown here is derived from an EMBL/GenBank/DDBJ whole genome shotgun (WGS) entry which is preliminary data.</text>
</comment>
<evidence type="ECO:0000256" key="9">
    <source>
        <dbReference type="HAMAP-Rule" id="MF_01471"/>
    </source>
</evidence>
<dbReference type="SUPFAM" id="SSF143430">
    <property type="entry name" value="TTP0101/SSO1404-like"/>
    <property type="match status" value="1"/>
</dbReference>
<evidence type="ECO:0000256" key="2">
    <source>
        <dbReference type="ARBA" id="ARBA00009959"/>
    </source>
</evidence>
<name>A0A0F4LHV6_9LACO</name>
<proteinExistence type="inferred from homology"/>
<accession>A0A0F4LHV6</accession>
<dbReference type="HAMAP" id="MF_01471">
    <property type="entry name" value="Cas2"/>
    <property type="match status" value="1"/>
</dbReference>
<organism evidence="10 11">
    <name type="scientific">Lactobacillus melliventris</name>
    <dbReference type="NCBI Taxonomy" id="1218507"/>
    <lineage>
        <taxon>Bacteria</taxon>
        <taxon>Bacillati</taxon>
        <taxon>Bacillota</taxon>
        <taxon>Bacilli</taxon>
        <taxon>Lactobacillales</taxon>
        <taxon>Lactobacillaceae</taxon>
        <taxon>Lactobacillus</taxon>
    </lineage>
</organism>
<dbReference type="GO" id="GO:0004521">
    <property type="term" value="F:RNA endonuclease activity"/>
    <property type="evidence" value="ECO:0007669"/>
    <property type="project" value="InterPro"/>
</dbReference>
<evidence type="ECO:0000256" key="6">
    <source>
        <dbReference type="ARBA" id="ARBA00022801"/>
    </source>
</evidence>
<evidence type="ECO:0000256" key="5">
    <source>
        <dbReference type="ARBA" id="ARBA00022759"/>
    </source>
</evidence>
<evidence type="ECO:0000313" key="11">
    <source>
        <dbReference type="Proteomes" id="UP000033531"/>
    </source>
</evidence>
<dbReference type="OrthoDB" id="9791737at2"/>
<feature type="binding site" evidence="9">
    <location>
        <position position="8"/>
    </location>
    <ligand>
        <name>Mg(2+)</name>
        <dbReference type="ChEBI" id="CHEBI:18420"/>
        <note>catalytic</note>
    </ligand>
</feature>
<dbReference type="GO" id="GO:0051607">
    <property type="term" value="P:defense response to virus"/>
    <property type="evidence" value="ECO:0007669"/>
    <property type="project" value="UniProtKB-UniRule"/>
</dbReference>
<comment type="similarity">
    <text evidence="2 9">Belongs to the CRISPR-associated endoribonuclease Cas2 protein family.</text>
</comment>
<evidence type="ECO:0000256" key="8">
    <source>
        <dbReference type="ARBA" id="ARBA00023118"/>
    </source>
</evidence>
<comment type="subunit">
    <text evidence="9">Homodimer, forms a heterotetramer with a Cas1 homodimer.</text>
</comment>
<dbReference type="PATRIC" id="fig|1218507.3.peg.522"/>
<comment type="cofactor">
    <cofactor evidence="1 9">
        <name>Mg(2+)</name>
        <dbReference type="ChEBI" id="CHEBI:18420"/>
    </cofactor>
</comment>
<dbReference type="Proteomes" id="UP000033531">
    <property type="component" value="Unassembled WGS sequence"/>
</dbReference>
<dbReference type="InterPro" id="IPR021127">
    <property type="entry name" value="CRISPR_associated_Cas2"/>
</dbReference>
<dbReference type="AlphaFoldDB" id="A0A0F4LHV6"/>
<sequence length="101" mass="12056">MRLMIMFDLPTETAQERKEYRQFHKKLINEGFLMVQFSVYVRVCVTRQTAKFLENRIKKFLPRGGLVQSLMVTEKQYNDMHFLLGKPIDDVRNTSDRTIIL</sequence>
<dbReference type="RefSeq" id="WP_046324298.1">
    <property type="nucleotide sequence ID" value="NZ_JAAEEB010000003.1"/>
</dbReference>
<dbReference type="GO" id="GO:0043571">
    <property type="term" value="P:maintenance of CRISPR repeat elements"/>
    <property type="evidence" value="ECO:0007669"/>
    <property type="project" value="UniProtKB-UniRule"/>
</dbReference>
<reference evidence="10 11" key="1">
    <citation type="submission" date="2015-01" db="EMBL/GenBank/DDBJ databases">
        <title>Comparative genomics of the lactic acid bacteria isolated from the honey bee gut.</title>
        <authorList>
            <person name="Ellegaard K.M."/>
            <person name="Tamarit D."/>
            <person name="Javelind E."/>
            <person name="Olofsson T."/>
            <person name="Andersson S.G."/>
            <person name="Vasquez A."/>
        </authorList>
    </citation>
    <scope>NUCLEOTIDE SEQUENCE [LARGE SCALE GENOMIC DNA]</scope>
    <source>
        <strain evidence="10 11">Hma8</strain>
    </source>
</reference>
<dbReference type="NCBIfam" id="TIGR01573">
    <property type="entry name" value="cas2"/>
    <property type="match status" value="1"/>
</dbReference>
<dbReference type="STRING" id="1218507.JF74_03570"/>
<keyword evidence="4 9" id="KW-0479">Metal-binding</keyword>
<dbReference type="EC" id="3.1.-.-" evidence="9"/>
<dbReference type="HOGENOM" id="CLU_150500_1_0_9"/>
<keyword evidence="3 9" id="KW-0540">Nuclease</keyword>
<evidence type="ECO:0000256" key="1">
    <source>
        <dbReference type="ARBA" id="ARBA00001946"/>
    </source>
</evidence>